<dbReference type="EMBL" id="LAZR01029960">
    <property type="protein sequence ID" value="KKL58030.1"/>
    <property type="molecule type" value="Genomic_DNA"/>
</dbReference>
<proteinExistence type="predicted"/>
<evidence type="ECO:0000313" key="2">
    <source>
        <dbReference type="EMBL" id="KKL58030.1"/>
    </source>
</evidence>
<reference evidence="2" key="1">
    <citation type="journal article" date="2015" name="Nature">
        <title>Complex archaea that bridge the gap between prokaryotes and eukaryotes.</title>
        <authorList>
            <person name="Spang A."/>
            <person name="Saw J.H."/>
            <person name="Jorgensen S.L."/>
            <person name="Zaremba-Niedzwiedzka K."/>
            <person name="Martijn J."/>
            <person name="Lind A.E."/>
            <person name="van Eijk R."/>
            <person name="Schleper C."/>
            <person name="Guy L."/>
            <person name="Ettema T.J."/>
        </authorList>
    </citation>
    <scope>NUCLEOTIDE SEQUENCE</scope>
</reference>
<sequence length="201" mass="24096">MDMDNTKLQVLSAHYTHTFDFLQSHLKKRDRLFLCVLIILIVMLFQLYTPQEASNFISQLITNKFKLSTAINFLYIQSIIWFVLLAVIVKYFQSVVFIERQYNYIHSLEKLLSKEYEKKAFTREGESYLKDYPLFLNWASFLYTMLFPAILITVIFGKIISEFKQFGFAQILIWFNFLIFLFLVVSICLYMYVIHFKKETK</sequence>
<gene>
    <name evidence="2" type="ORF">LCGC14_2229480</name>
</gene>
<keyword evidence="1" id="KW-1133">Transmembrane helix</keyword>
<accession>A0A0F9FL85</accession>
<protein>
    <submittedName>
        <fullName evidence="2">Uncharacterized protein</fullName>
    </submittedName>
</protein>
<dbReference type="AlphaFoldDB" id="A0A0F9FL85"/>
<feature type="transmembrane region" description="Helical" evidence="1">
    <location>
        <begin position="69"/>
        <end position="92"/>
    </location>
</feature>
<comment type="caution">
    <text evidence="2">The sequence shown here is derived from an EMBL/GenBank/DDBJ whole genome shotgun (WGS) entry which is preliminary data.</text>
</comment>
<feature type="transmembrane region" description="Helical" evidence="1">
    <location>
        <begin position="171"/>
        <end position="193"/>
    </location>
</feature>
<feature type="transmembrane region" description="Helical" evidence="1">
    <location>
        <begin position="135"/>
        <end position="159"/>
    </location>
</feature>
<keyword evidence="1" id="KW-0472">Membrane</keyword>
<keyword evidence="1" id="KW-0812">Transmembrane</keyword>
<feature type="transmembrane region" description="Helical" evidence="1">
    <location>
        <begin position="32"/>
        <end position="49"/>
    </location>
</feature>
<name>A0A0F9FL85_9ZZZZ</name>
<organism evidence="2">
    <name type="scientific">marine sediment metagenome</name>
    <dbReference type="NCBI Taxonomy" id="412755"/>
    <lineage>
        <taxon>unclassified sequences</taxon>
        <taxon>metagenomes</taxon>
        <taxon>ecological metagenomes</taxon>
    </lineage>
</organism>
<evidence type="ECO:0000256" key="1">
    <source>
        <dbReference type="SAM" id="Phobius"/>
    </source>
</evidence>